<evidence type="ECO:0000313" key="4">
    <source>
        <dbReference type="Proteomes" id="UP001299046"/>
    </source>
</evidence>
<evidence type="ECO:0000256" key="1">
    <source>
        <dbReference type="SAM" id="SignalP"/>
    </source>
</evidence>
<feature type="signal peptide" evidence="1">
    <location>
        <begin position="1"/>
        <end position="25"/>
    </location>
</feature>
<comment type="caution">
    <text evidence="3">The sequence shown here is derived from an EMBL/GenBank/DDBJ whole genome shotgun (WGS) entry which is preliminary data.</text>
</comment>
<protein>
    <submittedName>
        <fullName evidence="3">DUF732 domain-containing protein</fullName>
    </submittedName>
</protein>
<sequence length="120" mass="12515">MNRKTLAAAFAVLLAGVLPMPIACAEPTDEDQVFFDQLQQSGLHPDAAKQVCGSAKCESLGTILVEEAHVVCSSLGVAPKVVPVSVIANLQVSPSDAHAVIEAARSAYCPQSPDPYTMLP</sequence>
<accession>A0ABU5YNU3</accession>
<dbReference type="EMBL" id="JAYJJT010000026">
    <property type="protein sequence ID" value="MEB3051726.1"/>
    <property type="molecule type" value="Genomic_DNA"/>
</dbReference>
<feature type="domain" description="DUF732" evidence="2">
    <location>
        <begin position="31"/>
        <end position="111"/>
    </location>
</feature>
<dbReference type="Pfam" id="PF05305">
    <property type="entry name" value="DUF732"/>
    <property type="match status" value="1"/>
</dbReference>
<dbReference type="Proteomes" id="UP001299046">
    <property type="component" value="Unassembled WGS sequence"/>
</dbReference>
<keyword evidence="4" id="KW-1185">Reference proteome</keyword>
<dbReference type="RefSeq" id="WP_224865079.1">
    <property type="nucleotide sequence ID" value="NZ_JAYJJT010000026.1"/>
</dbReference>
<feature type="chain" id="PRO_5045805020" evidence="1">
    <location>
        <begin position="26"/>
        <end position="120"/>
    </location>
</feature>
<evidence type="ECO:0000259" key="2">
    <source>
        <dbReference type="Pfam" id="PF05305"/>
    </source>
</evidence>
<name>A0ABU5YNU3_9MYCO</name>
<evidence type="ECO:0000313" key="3">
    <source>
        <dbReference type="EMBL" id="MEB3051726.1"/>
    </source>
</evidence>
<organism evidence="3 4">
    <name type="scientific">[Mycobacterium] zoologicum</name>
    <dbReference type="NCBI Taxonomy" id="2872311"/>
    <lineage>
        <taxon>Bacteria</taxon>
        <taxon>Bacillati</taxon>
        <taxon>Actinomycetota</taxon>
        <taxon>Actinomycetes</taxon>
        <taxon>Mycobacteriales</taxon>
        <taxon>Mycobacteriaceae</taxon>
        <taxon>Mycolicibacter</taxon>
    </lineage>
</organism>
<proteinExistence type="predicted"/>
<reference evidence="3 4" key="1">
    <citation type="submission" date="2023-12" db="EMBL/GenBank/DDBJ databases">
        <title>Description of new species of Mycobacterium terrae complex isolated from sewage at the Sao Paulo Zoological Park Foundation in Brazil.</title>
        <authorList>
            <person name="Romagnoli C.L."/>
            <person name="Conceicao E.C."/>
            <person name="Machado E."/>
            <person name="Barreto L.B.P.F."/>
            <person name="Sharma A."/>
            <person name="Silva N.M."/>
            <person name="Marques L.E."/>
            <person name="Juliana M.A."/>
            <person name="Lourenco M.C.S."/>
            <person name="Digiampietri L.A."/>
            <person name="Suffys P.N."/>
            <person name="Viana-Niero C."/>
        </authorList>
    </citation>
    <scope>NUCLEOTIDE SEQUENCE [LARGE SCALE GENOMIC DNA]</scope>
    <source>
        <strain evidence="3 4">MYC123</strain>
    </source>
</reference>
<keyword evidence="1" id="KW-0732">Signal</keyword>
<dbReference type="InterPro" id="IPR007969">
    <property type="entry name" value="DUF732"/>
</dbReference>
<gene>
    <name evidence="3" type="ORF">KV112_18600</name>
</gene>